<proteinExistence type="inferred from homology"/>
<name>A0A4Q7MNK8_9BACT</name>
<dbReference type="InterPro" id="IPR000531">
    <property type="entry name" value="Beta-barrel_TonB"/>
</dbReference>
<dbReference type="InterPro" id="IPR023996">
    <property type="entry name" value="TonB-dep_OMP_SusC/RagA"/>
</dbReference>
<sequence length="1032" mass="114487">MRTGSSRFHLINKGMKSLFTLLFLMACVLTGMAQTPTRISGKVQSAAGVPLEGATVSVKGGTASTSTDSLGSFSITAPSNGILEITYVGYKKQEMAINGQTVLLISLQSSEDGLGEVIVVGYNTQRRKTVTGAVATVNMADAEARRVPDVAQVLQGQVAGVQVTQSTGAPGDEISIRIRGEGTIGNNNPLFVVDGVPSRDITFLNPADIQSMTVLKDASAAAMYGSRGSAGVVLITTKSGRKGKTVVDVNYFTGIQQAANLPKMLNTQQYMDKLEETWNNNPDNAGGNNPYTADKNRTDLANTDWLKETFETGKSQNLQLTLSGGTDKVQYLLSGAYYKQDGIVVYDRDQYKRISVRSNLNVNVTDRLAVGTNLQLMHSTQDKLSSKGDAPGIIRHAMLRPPVIPVYKDPSDPTWSKEDPFTDLPFYKSPTDFQANKYEWTSNPVALAYFTNDVRTRFKTFGNIYGEYAFLREKELKFRTNLGVDINYTHNKAFYPNFGDDENNANFPGMGRKNRPNALTDDRGEEMNFTWTNTLNYSKRINKHQISALAGTEYITWKTANTGGSRNRFDYETPNFQYLDYGNAQTDVWNGGSGSDLGLFSFFGTATYTYDSKYMLTANFRADASSNFGENKRWGYFPSMSVGWRISEENFMRDISWLDDLRLRASVGSLGNQELPYYVYKTLFTLQEGRYRLIRMGNPDLKWETTTQTNIGADLALLRNKLTLSIDYFVKKTSDILLPLSLPEIYGTLEATSVNAGDVSNKGFEIALGYRNTTGEFKYGINANFATIKNNVDHLHANMPIIAGDVYRTTVGQPLGAFYGYNMIGIYQNQAEIDKHLPNTPGNIKPLPGYIKFEDRNNDGVINSSDRTFIGNPNPKYTYGLTLTGSYKGFDLNILFQGVQDVDKYNDLKKITDYDTRPFNHSTRTLGSWHGEGTSNSIPIATTKDNGSSRVSSIFVEDASYLRLKNIELGYSFKNVLKRMAPGIQNLRVYVSAQNVFTITDYTGLDPESTDMLDMGTYPLSRAILFGVNINF</sequence>
<dbReference type="Pfam" id="PF07715">
    <property type="entry name" value="Plug"/>
    <property type="match status" value="1"/>
</dbReference>
<dbReference type="SUPFAM" id="SSF49464">
    <property type="entry name" value="Carboxypeptidase regulatory domain-like"/>
    <property type="match status" value="1"/>
</dbReference>
<dbReference type="Gene3D" id="2.40.170.20">
    <property type="entry name" value="TonB-dependent receptor, beta-barrel domain"/>
    <property type="match status" value="1"/>
</dbReference>
<evidence type="ECO:0000256" key="3">
    <source>
        <dbReference type="ARBA" id="ARBA00022452"/>
    </source>
</evidence>
<keyword evidence="13" id="KW-1185">Reference proteome</keyword>
<keyword evidence="7 8" id="KW-0998">Cell outer membrane</keyword>
<keyword evidence="5 9" id="KW-0798">TonB box</keyword>
<evidence type="ECO:0000256" key="1">
    <source>
        <dbReference type="ARBA" id="ARBA00004571"/>
    </source>
</evidence>
<comment type="caution">
    <text evidence="12">The sequence shown here is derived from an EMBL/GenBank/DDBJ whole genome shotgun (WGS) entry which is preliminary data.</text>
</comment>
<evidence type="ECO:0000256" key="8">
    <source>
        <dbReference type="PROSITE-ProRule" id="PRU01360"/>
    </source>
</evidence>
<dbReference type="Gene3D" id="2.60.40.1120">
    <property type="entry name" value="Carboxypeptidase-like, regulatory domain"/>
    <property type="match status" value="1"/>
</dbReference>
<dbReference type="InterPro" id="IPR039426">
    <property type="entry name" value="TonB-dep_rcpt-like"/>
</dbReference>
<evidence type="ECO:0000313" key="13">
    <source>
        <dbReference type="Proteomes" id="UP000293874"/>
    </source>
</evidence>
<evidence type="ECO:0000256" key="9">
    <source>
        <dbReference type="RuleBase" id="RU003357"/>
    </source>
</evidence>
<dbReference type="PROSITE" id="PS52016">
    <property type="entry name" value="TONB_DEPENDENT_REC_3"/>
    <property type="match status" value="1"/>
</dbReference>
<dbReference type="PROSITE" id="PS51257">
    <property type="entry name" value="PROKAR_LIPOPROTEIN"/>
    <property type="match status" value="1"/>
</dbReference>
<reference evidence="12 13" key="1">
    <citation type="submission" date="2019-02" db="EMBL/GenBank/DDBJ databases">
        <title>Genomic Encyclopedia of Type Strains, Phase IV (KMG-IV): sequencing the most valuable type-strain genomes for metagenomic binning, comparative biology and taxonomic classification.</title>
        <authorList>
            <person name="Goeker M."/>
        </authorList>
    </citation>
    <scope>NUCLEOTIDE SEQUENCE [LARGE SCALE GENOMIC DNA]</scope>
    <source>
        <strain evidence="12 13">DSM 18116</strain>
    </source>
</reference>
<dbReference type="InterPro" id="IPR023997">
    <property type="entry name" value="TonB-dep_OMP_SusC/RagA_CS"/>
</dbReference>
<dbReference type="InterPro" id="IPR008969">
    <property type="entry name" value="CarboxyPept-like_regulatory"/>
</dbReference>
<accession>A0A4Q7MNK8</accession>
<evidence type="ECO:0000256" key="7">
    <source>
        <dbReference type="ARBA" id="ARBA00023237"/>
    </source>
</evidence>
<dbReference type="AlphaFoldDB" id="A0A4Q7MNK8"/>
<feature type="domain" description="TonB-dependent receptor plug" evidence="11">
    <location>
        <begin position="128"/>
        <end position="232"/>
    </location>
</feature>
<gene>
    <name evidence="12" type="ORF">EV199_5109</name>
</gene>
<dbReference type="GO" id="GO:0009279">
    <property type="term" value="C:cell outer membrane"/>
    <property type="evidence" value="ECO:0007669"/>
    <property type="project" value="UniProtKB-SubCell"/>
</dbReference>
<keyword evidence="2 8" id="KW-0813">Transport</keyword>
<organism evidence="12 13">
    <name type="scientific">Pseudobacter ginsenosidimutans</name>
    <dbReference type="NCBI Taxonomy" id="661488"/>
    <lineage>
        <taxon>Bacteria</taxon>
        <taxon>Pseudomonadati</taxon>
        <taxon>Bacteroidota</taxon>
        <taxon>Chitinophagia</taxon>
        <taxon>Chitinophagales</taxon>
        <taxon>Chitinophagaceae</taxon>
        <taxon>Pseudobacter</taxon>
    </lineage>
</organism>
<comment type="similarity">
    <text evidence="8 9">Belongs to the TonB-dependent receptor family.</text>
</comment>
<keyword evidence="3 8" id="KW-1134">Transmembrane beta strand</keyword>
<evidence type="ECO:0000313" key="12">
    <source>
        <dbReference type="EMBL" id="RZS69273.1"/>
    </source>
</evidence>
<dbReference type="InterPro" id="IPR036942">
    <property type="entry name" value="Beta-barrel_TonB_sf"/>
</dbReference>
<comment type="subcellular location">
    <subcellularLocation>
        <location evidence="1 8">Cell outer membrane</location>
        <topology evidence="1 8">Multi-pass membrane protein</topology>
    </subcellularLocation>
</comment>
<evidence type="ECO:0000256" key="6">
    <source>
        <dbReference type="ARBA" id="ARBA00023136"/>
    </source>
</evidence>
<evidence type="ECO:0000256" key="5">
    <source>
        <dbReference type="ARBA" id="ARBA00023077"/>
    </source>
</evidence>
<evidence type="ECO:0000256" key="4">
    <source>
        <dbReference type="ARBA" id="ARBA00022692"/>
    </source>
</evidence>
<dbReference type="InterPro" id="IPR012910">
    <property type="entry name" value="Plug_dom"/>
</dbReference>
<dbReference type="Gene3D" id="2.170.130.10">
    <property type="entry name" value="TonB-dependent receptor, plug domain"/>
    <property type="match status" value="1"/>
</dbReference>
<evidence type="ECO:0000259" key="11">
    <source>
        <dbReference type="Pfam" id="PF07715"/>
    </source>
</evidence>
<dbReference type="Pfam" id="PF13715">
    <property type="entry name" value="CarbopepD_reg_2"/>
    <property type="match status" value="1"/>
</dbReference>
<feature type="domain" description="TonB-dependent receptor-like beta-barrel" evidence="10">
    <location>
        <begin position="442"/>
        <end position="996"/>
    </location>
</feature>
<dbReference type="Pfam" id="PF00593">
    <property type="entry name" value="TonB_dep_Rec_b-barrel"/>
    <property type="match status" value="1"/>
</dbReference>
<dbReference type="InterPro" id="IPR037066">
    <property type="entry name" value="Plug_dom_sf"/>
</dbReference>
<protein>
    <submittedName>
        <fullName evidence="12">TonB-linked SusC/RagA family outer membrane protein</fullName>
    </submittedName>
</protein>
<evidence type="ECO:0000256" key="2">
    <source>
        <dbReference type="ARBA" id="ARBA00022448"/>
    </source>
</evidence>
<keyword evidence="4 8" id="KW-0812">Transmembrane</keyword>
<dbReference type="NCBIfam" id="TIGR04057">
    <property type="entry name" value="SusC_RagA_signa"/>
    <property type="match status" value="1"/>
</dbReference>
<dbReference type="Proteomes" id="UP000293874">
    <property type="component" value="Unassembled WGS sequence"/>
</dbReference>
<evidence type="ECO:0000259" key="10">
    <source>
        <dbReference type="Pfam" id="PF00593"/>
    </source>
</evidence>
<keyword evidence="6 8" id="KW-0472">Membrane</keyword>
<dbReference type="EMBL" id="SGXA01000003">
    <property type="protein sequence ID" value="RZS69273.1"/>
    <property type="molecule type" value="Genomic_DNA"/>
</dbReference>
<dbReference type="SUPFAM" id="SSF56935">
    <property type="entry name" value="Porins"/>
    <property type="match status" value="1"/>
</dbReference>
<dbReference type="NCBIfam" id="TIGR04056">
    <property type="entry name" value="OMP_RagA_SusC"/>
    <property type="match status" value="1"/>
</dbReference>